<gene>
    <name evidence="2" type="ORF">Pla175_31700</name>
</gene>
<dbReference type="EMBL" id="CP036291">
    <property type="protein sequence ID" value="QDU89775.1"/>
    <property type="molecule type" value="Genomic_DNA"/>
</dbReference>
<dbReference type="InterPro" id="IPR012341">
    <property type="entry name" value="6hp_glycosidase-like_sf"/>
</dbReference>
<protein>
    <recommendedName>
        <fullName evidence="4">Glycosyl hydrolase family 65 central catalytic domain protein</fullName>
    </recommendedName>
</protein>
<dbReference type="Gene3D" id="1.50.10.10">
    <property type="match status" value="1"/>
</dbReference>
<organism evidence="2 3">
    <name type="scientific">Pirellulimonas nuda</name>
    <dbReference type="NCBI Taxonomy" id="2528009"/>
    <lineage>
        <taxon>Bacteria</taxon>
        <taxon>Pseudomonadati</taxon>
        <taxon>Planctomycetota</taxon>
        <taxon>Planctomycetia</taxon>
        <taxon>Pirellulales</taxon>
        <taxon>Lacipirellulaceae</taxon>
        <taxon>Pirellulimonas</taxon>
    </lineage>
</organism>
<dbReference type="SUPFAM" id="SSF48208">
    <property type="entry name" value="Six-hairpin glycosidases"/>
    <property type="match status" value="1"/>
</dbReference>
<dbReference type="Proteomes" id="UP000317429">
    <property type="component" value="Chromosome"/>
</dbReference>
<name>A0A518DE65_9BACT</name>
<evidence type="ECO:0000313" key="2">
    <source>
        <dbReference type="EMBL" id="QDU89775.1"/>
    </source>
</evidence>
<keyword evidence="1" id="KW-0732">Signal</keyword>
<reference evidence="2 3" key="1">
    <citation type="submission" date="2019-02" db="EMBL/GenBank/DDBJ databases">
        <title>Deep-cultivation of Planctomycetes and their phenomic and genomic characterization uncovers novel biology.</title>
        <authorList>
            <person name="Wiegand S."/>
            <person name="Jogler M."/>
            <person name="Boedeker C."/>
            <person name="Pinto D."/>
            <person name="Vollmers J."/>
            <person name="Rivas-Marin E."/>
            <person name="Kohn T."/>
            <person name="Peeters S.H."/>
            <person name="Heuer A."/>
            <person name="Rast P."/>
            <person name="Oberbeckmann S."/>
            <person name="Bunk B."/>
            <person name="Jeske O."/>
            <person name="Meyerdierks A."/>
            <person name="Storesund J.E."/>
            <person name="Kallscheuer N."/>
            <person name="Luecker S."/>
            <person name="Lage O.M."/>
            <person name="Pohl T."/>
            <person name="Merkel B.J."/>
            <person name="Hornburger P."/>
            <person name="Mueller R.-W."/>
            <person name="Bruemmer F."/>
            <person name="Labrenz M."/>
            <person name="Spormann A.M."/>
            <person name="Op den Camp H."/>
            <person name="Overmann J."/>
            <person name="Amann R."/>
            <person name="Jetten M.S.M."/>
            <person name="Mascher T."/>
            <person name="Medema M.H."/>
            <person name="Devos D.P."/>
            <person name="Kaster A.-K."/>
            <person name="Ovreas L."/>
            <person name="Rohde M."/>
            <person name="Galperin M.Y."/>
            <person name="Jogler C."/>
        </authorList>
    </citation>
    <scope>NUCLEOTIDE SEQUENCE [LARGE SCALE GENOMIC DNA]</scope>
    <source>
        <strain evidence="2 3">Pla175</strain>
    </source>
</reference>
<feature type="chain" id="PRO_5022059924" description="Glycosyl hydrolase family 65 central catalytic domain protein" evidence="1">
    <location>
        <begin position="22"/>
        <end position="712"/>
    </location>
</feature>
<dbReference type="KEGG" id="pnd:Pla175_31700"/>
<sequence length="712" mass="79383" precursor="true">MRPRILVLLAVVSAFHGLAAAADAEPPSIDRRRLVERHDPRLDAYAPECPLSVGNGEFAFTFDITGLQTFPGERPGDLPLGTMAQWSWHAFPDADRYRYAQTLRDYPVDGRFVSYATDMESDAAKALRANPHRFNLARIGLRLLDEQGACLQDAAKLEQATQRQSLWSGEATSKFQFEGKTVRVQTLAHPSLEAVAFSVASPLVGAQRAAIEIRFAYPAGVWGPTVDDWSAPETHRTELQLRDGVVRVLREMDSTRYAVDIHTNGSCRLADAPHTIVVEGASGSGEPLECVVSFVADATQPPSAPDFAAVRREARGHWQKFWTNGGAMDLSASSDPRWRELERRIVLSQYLTAIHCAGSMPPQETGLACNSWFGKAHLEMHWWHAAHFALWGRFELLERSLGWYQQILPAARAIAARQSYKGVRWPKMTGPDGVSSPSEVGELLIWQQPHPIYFAELAYRRKPTRQTLEQYRQIVAETAEFMADYARYDGLGKRYVLGPVLIPAQECYDGRGQSGVLNPTFELAYWRWALRTANAWQERLGEPINQRWSDVAEGIAPPNVRDGVYTAIENAPFTLRHDHPSMLAALGVLPDVGLIDPRIMRRTLKDVDAQWQWPQTWGWDYPMMAMTAARTGQRGAAIDSLLRDTPKNHYLANGHCRQADRLPIYLPANGGLLAAAAMMAAGWDGSEPLGHAPGFPNDGSWVVRHEGLQRMP</sequence>
<evidence type="ECO:0000313" key="3">
    <source>
        <dbReference type="Proteomes" id="UP000317429"/>
    </source>
</evidence>
<dbReference type="AlphaFoldDB" id="A0A518DE65"/>
<accession>A0A518DE65</accession>
<evidence type="ECO:0008006" key="4">
    <source>
        <dbReference type="Google" id="ProtNLM"/>
    </source>
</evidence>
<dbReference type="RefSeq" id="WP_197526884.1">
    <property type="nucleotide sequence ID" value="NZ_CP036291.1"/>
</dbReference>
<proteinExistence type="predicted"/>
<keyword evidence="3" id="KW-1185">Reference proteome</keyword>
<dbReference type="InterPro" id="IPR008928">
    <property type="entry name" value="6-hairpin_glycosidase_sf"/>
</dbReference>
<dbReference type="GO" id="GO:0005975">
    <property type="term" value="P:carbohydrate metabolic process"/>
    <property type="evidence" value="ECO:0007669"/>
    <property type="project" value="InterPro"/>
</dbReference>
<evidence type="ECO:0000256" key="1">
    <source>
        <dbReference type="SAM" id="SignalP"/>
    </source>
</evidence>
<feature type="signal peptide" evidence="1">
    <location>
        <begin position="1"/>
        <end position="21"/>
    </location>
</feature>